<name>D3FA14_CONWI</name>
<protein>
    <recommendedName>
        <fullName evidence="9">Integral membrane bound transporter domain-containing protein</fullName>
    </recommendedName>
</protein>
<dbReference type="EMBL" id="CP001854">
    <property type="protein sequence ID" value="ADB53109.1"/>
    <property type="molecule type" value="Genomic_DNA"/>
</dbReference>
<comment type="subcellular location">
    <subcellularLocation>
        <location evidence="1">Cell membrane</location>
        <topology evidence="1">Multi-pass membrane protein</topology>
    </subcellularLocation>
</comment>
<evidence type="ECO:0000256" key="5">
    <source>
        <dbReference type="ARBA" id="ARBA00023136"/>
    </source>
</evidence>
<feature type="transmembrane region" description="Helical" evidence="8">
    <location>
        <begin position="12"/>
        <end position="30"/>
    </location>
</feature>
<accession>D3FA14</accession>
<dbReference type="PANTHER" id="PTHR30509">
    <property type="entry name" value="P-HYDROXYBENZOIC ACID EFFLUX PUMP SUBUNIT-RELATED"/>
    <property type="match status" value="1"/>
</dbReference>
<gene>
    <name evidence="10" type="ordered locus">Cwoe_4696</name>
</gene>
<keyword evidence="11" id="KW-1185">Reference proteome</keyword>
<organism evidence="10 11">
    <name type="scientific">Conexibacter woesei (strain DSM 14684 / CCUG 47730 / CIP 108061 / JCM 11494 / NBRC 100937 / ID131577)</name>
    <dbReference type="NCBI Taxonomy" id="469383"/>
    <lineage>
        <taxon>Bacteria</taxon>
        <taxon>Bacillati</taxon>
        <taxon>Actinomycetota</taxon>
        <taxon>Thermoleophilia</taxon>
        <taxon>Solirubrobacterales</taxon>
        <taxon>Conexibacteraceae</taxon>
        <taxon>Conexibacter</taxon>
    </lineage>
</organism>
<evidence type="ECO:0000256" key="6">
    <source>
        <dbReference type="ARBA" id="ARBA00043993"/>
    </source>
</evidence>
<dbReference type="GO" id="GO:0005886">
    <property type="term" value="C:plasma membrane"/>
    <property type="evidence" value="ECO:0007669"/>
    <property type="project" value="UniProtKB-SubCell"/>
</dbReference>
<dbReference type="STRING" id="469383.Cwoe_4696"/>
<proteinExistence type="inferred from homology"/>
<feature type="transmembrane region" description="Helical" evidence="8">
    <location>
        <begin position="438"/>
        <end position="464"/>
    </location>
</feature>
<reference evidence="11" key="2">
    <citation type="submission" date="2010-01" db="EMBL/GenBank/DDBJ databases">
        <title>The complete genome of Conexibacter woesei DSM 14684.</title>
        <authorList>
            <consortium name="US DOE Joint Genome Institute (JGI-PGF)"/>
            <person name="Lucas S."/>
            <person name="Copeland A."/>
            <person name="Lapidus A."/>
            <person name="Glavina del Rio T."/>
            <person name="Dalin E."/>
            <person name="Tice H."/>
            <person name="Bruce D."/>
            <person name="Goodwin L."/>
            <person name="Pitluck S."/>
            <person name="Kyrpides N."/>
            <person name="Mavromatis K."/>
            <person name="Ivanova N."/>
            <person name="Mikhailova N."/>
            <person name="Chertkov O."/>
            <person name="Brettin T."/>
            <person name="Detter J.C."/>
            <person name="Han C."/>
            <person name="Larimer F."/>
            <person name="Land M."/>
            <person name="Hauser L."/>
            <person name="Markowitz V."/>
            <person name="Cheng J.-F."/>
            <person name="Hugenholtz P."/>
            <person name="Woyke T."/>
            <person name="Wu D."/>
            <person name="Pukall R."/>
            <person name="Steenblock K."/>
            <person name="Schneider S."/>
            <person name="Klenk H.-P."/>
            <person name="Eisen J.A."/>
        </authorList>
    </citation>
    <scope>NUCLEOTIDE SEQUENCE [LARGE SCALE GENOMIC DNA]</scope>
    <source>
        <strain evidence="11">DSM 14684 / CIP 108061 / JCM 11494 / NBRC 100937 / ID131577</strain>
    </source>
</reference>
<dbReference type="KEGG" id="cwo:Cwoe_4696"/>
<feature type="transmembrane region" description="Helical" evidence="8">
    <location>
        <begin position="36"/>
        <end position="53"/>
    </location>
</feature>
<feature type="region of interest" description="Disordered" evidence="7">
    <location>
        <begin position="242"/>
        <end position="268"/>
    </location>
</feature>
<evidence type="ECO:0000313" key="10">
    <source>
        <dbReference type="EMBL" id="ADB53109.1"/>
    </source>
</evidence>
<keyword evidence="4 8" id="KW-1133">Transmembrane helix</keyword>
<keyword evidence="2" id="KW-1003">Cell membrane</keyword>
<dbReference type="InterPro" id="IPR049453">
    <property type="entry name" value="Memb_transporter_dom"/>
</dbReference>
<keyword evidence="5 8" id="KW-0472">Membrane</keyword>
<feature type="transmembrane region" description="Helical" evidence="8">
    <location>
        <begin position="85"/>
        <end position="104"/>
    </location>
</feature>
<feature type="compositionally biased region" description="Low complexity" evidence="7">
    <location>
        <begin position="247"/>
        <end position="259"/>
    </location>
</feature>
<evidence type="ECO:0000259" key="9">
    <source>
        <dbReference type="Pfam" id="PF13515"/>
    </source>
</evidence>
<evidence type="ECO:0000256" key="2">
    <source>
        <dbReference type="ARBA" id="ARBA00022475"/>
    </source>
</evidence>
<evidence type="ECO:0000313" key="11">
    <source>
        <dbReference type="Proteomes" id="UP000008229"/>
    </source>
</evidence>
<evidence type="ECO:0000256" key="4">
    <source>
        <dbReference type="ARBA" id="ARBA00022989"/>
    </source>
</evidence>
<feature type="transmembrane region" description="Helical" evidence="8">
    <location>
        <begin position="471"/>
        <end position="487"/>
    </location>
</feature>
<feature type="transmembrane region" description="Helical" evidence="8">
    <location>
        <begin position="136"/>
        <end position="154"/>
    </location>
</feature>
<feature type="transmembrane region" description="Helical" evidence="8">
    <location>
        <begin position="401"/>
        <end position="418"/>
    </location>
</feature>
<dbReference type="eggNOG" id="COG1289">
    <property type="taxonomic scope" value="Bacteria"/>
</dbReference>
<dbReference type="OrthoDB" id="4638444at2"/>
<evidence type="ECO:0000256" key="3">
    <source>
        <dbReference type="ARBA" id="ARBA00022692"/>
    </source>
</evidence>
<feature type="transmembrane region" description="Helical" evidence="8">
    <location>
        <begin position="523"/>
        <end position="541"/>
    </location>
</feature>
<keyword evidence="3 8" id="KW-0812">Transmembrane</keyword>
<comment type="similarity">
    <text evidence="6">Belongs to the YccS/YhfK family.</text>
</comment>
<feature type="transmembrane region" description="Helical" evidence="8">
    <location>
        <begin position="111"/>
        <end position="130"/>
    </location>
</feature>
<dbReference type="RefSeq" id="WP_012936160.1">
    <property type="nucleotide sequence ID" value="NC_013739.1"/>
</dbReference>
<reference evidence="10 11" key="1">
    <citation type="journal article" date="2010" name="Stand. Genomic Sci.">
        <title>Complete genome sequence of Conexibacter woesei type strain (ID131577).</title>
        <authorList>
            <person name="Pukall R."/>
            <person name="Lapidus A."/>
            <person name="Glavina Del Rio T."/>
            <person name="Copeland A."/>
            <person name="Tice H."/>
            <person name="Cheng J.-F."/>
            <person name="Lucas S."/>
            <person name="Chen F."/>
            <person name="Nolan M."/>
            <person name="Bruce D."/>
            <person name="Goodwin L."/>
            <person name="Pitluck S."/>
            <person name="Mavromatis K."/>
            <person name="Ivanova N."/>
            <person name="Ovchinnikova G."/>
            <person name="Pati A."/>
            <person name="Chen A."/>
            <person name="Palaniappan K."/>
            <person name="Land M."/>
            <person name="Hauser L."/>
            <person name="Chang Y.-J."/>
            <person name="Jeffries C.D."/>
            <person name="Chain P."/>
            <person name="Meincke L."/>
            <person name="Sims D."/>
            <person name="Brettin T."/>
            <person name="Detter J.C."/>
            <person name="Rohde M."/>
            <person name="Goeker M."/>
            <person name="Bristow J."/>
            <person name="Eisen J.A."/>
            <person name="Markowitz V."/>
            <person name="Kyrpides N.C."/>
            <person name="Klenk H.-P."/>
            <person name="Hugenholtz P."/>
        </authorList>
    </citation>
    <scope>NUCLEOTIDE SEQUENCE [LARGE SCALE GENOMIC DNA]</scope>
    <source>
        <strain evidence="11">DSM 14684 / CIP 108061 / JCM 11494 / NBRC 100937 / ID131577</strain>
    </source>
</reference>
<dbReference type="Proteomes" id="UP000008229">
    <property type="component" value="Chromosome"/>
</dbReference>
<dbReference type="PANTHER" id="PTHR30509:SF9">
    <property type="entry name" value="MULTIDRUG RESISTANCE PROTEIN MDTO"/>
    <property type="match status" value="1"/>
</dbReference>
<dbReference type="HOGENOM" id="CLU_021959_0_0_11"/>
<evidence type="ECO:0000256" key="7">
    <source>
        <dbReference type="SAM" id="MobiDB-lite"/>
    </source>
</evidence>
<sequence length="745" mass="77459" precursor="true">MRRDPGLFALRSAVRAAIVVTAAFAVAQALGDAQMTIFAVFGTIVLLVFTDFGGPWRTRLRAYLLLAGAGAVLVTLGTLCSNEPWLAASAMAVVGFAALFTGILNGAFAAASTGAIIAFVLPVMVPAAAAEIPERLAGWGLASGAAIAAAMLLWPRRPHSRVRASAADACRALADLVDASGSGDAEAFAQRRAATSAAVTATRRTFVGTPYRPTGSTGPTAALGHLVEDIAWVSSFVAAPAPPPPAGASASPAPLAAPAAPAPPAFPDERDAVRDAVAQVVRAAASVLTGGDERPDLARLERVRAGVAAAFMGRVTAWRAGRDEQLAHELAEAFQLRFLSYATWQLGSDALRAVGRPAPDPDEPIAERVHPARAGLRVALAGARQVAGAHASMRSVWLRNSVRGAVGLALAVLVGQLADVQHGFWVVLATLSVLRSQLFSTGATILQALAGTAAGIVVGGLLLALVGTDETVLWIAFPLATLLAAYAPRVFSFAAGQAAFSFLVLVFFNLIQPVGWEVGLVRAEDIVIGTAISLVVGLLLWPRGAAAVLRSSLAAAYDASATYLSETVRDVLDDRPASELDRVRRAAVAASQRLDDTFRQFLAERSSGRLGFEQLCTLVAGVTRVRRSAHTLRVGHALLPLAPILDGSPWLMGERALLERETAALGDWYAALGAAVGDDTAPPAPRGEDEGHDRRLRLVGPAGTAVGDDELLPSLAIAWAHEHVVHLRALEPHLVAAAGALARDR</sequence>
<feature type="transmembrane region" description="Helical" evidence="8">
    <location>
        <begin position="493"/>
        <end position="511"/>
    </location>
</feature>
<feature type="transmembrane region" description="Helical" evidence="8">
    <location>
        <begin position="60"/>
        <end position="79"/>
    </location>
</feature>
<feature type="domain" description="Integral membrane bound transporter" evidence="9">
    <location>
        <begin position="410"/>
        <end position="536"/>
    </location>
</feature>
<evidence type="ECO:0000256" key="1">
    <source>
        <dbReference type="ARBA" id="ARBA00004651"/>
    </source>
</evidence>
<evidence type="ECO:0000256" key="8">
    <source>
        <dbReference type="SAM" id="Phobius"/>
    </source>
</evidence>
<dbReference type="Pfam" id="PF13515">
    <property type="entry name" value="FUSC_2"/>
    <property type="match status" value="1"/>
</dbReference>
<dbReference type="AlphaFoldDB" id="D3FA14"/>